<dbReference type="RefSeq" id="WP_143918971.1">
    <property type="nucleotide sequence ID" value="NZ_CANMIK010000103.1"/>
</dbReference>
<sequence length="585" mass="68022">MNYRKLVFLSICILAITSCKKQEKNRSFEEEMKLLYEQEKKNEDRAKYGGDTKEIKIISNAKEVEKEKLRISKNIQQKQEEEQKIFEEDFAGRYKKGDKTVIPQLIEILQKGDAKAKRSLYYELGTTYDTPEYKMVEPELIKIILDNIDTPEDEKSAIQLAGIMKLPGYVKKFEEHLFSGKSKDIQRLIYWLGQDGSSFKTLEYLKNKILSRKFDLNEEDWLMSGVEGFVENGNENVKKTAIDLCFDIYRQKLISQENFNKMKDSWSSSNPAIDLTTILLESGDNRAVPFARELLEKGISEEQAFGTLIQLEGEKHKPLFYTYLKDPEKFSIVLQNAVLMYEATKDEDIVMDIISHFEAKEDFKKFEIDEIARILHEIGGATYLDVLDKTMKNKNLAQRIKKAHFLTTVTMQDMAEDLYKMGIVDHAFEKKTFDKAKKYAESEDFMEDPGYTYSFLMNSGIFLWFDTETGFIPVDYDVLITNFFKNARGKFKDAMVWMDVSKKPFVNDALDYKITLIANDKIYIATPGDIGDWYDMEVILQLLNKVLEDAGNKERFVFIDTGDQTAQFMFGPEKKVKQFAEKYNL</sequence>
<evidence type="ECO:0008006" key="3">
    <source>
        <dbReference type="Google" id="ProtNLM"/>
    </source>
</evidence>
<dbReference type="AlphaFoldDB" id="A0A554VAY6"/>
<evidence type="ECO:0000313" key="1">
    <source>
        <dbReference type="EMBL" id="TSE03487.1"/>
    </source>
</evidence>
<dbReference type="OrthoDB" id="1350910at2"/>
<organism evidence="1 2">
    <name type="scientific">Aquimarina algiphila</name>
    <dbReference type="NCBI Taxonomy" id="2047982"/>
    <lineage>
        <taxon>Bacteria</taxon>
        <taxon>Pseudomonadati</taxon>
        <taxon>Bacteroidota</taxon>
        <taxon>Flavobacteriia</taxon>
        <taxon>Flavobacteriales</taxon>
        <taxon>Flavobacteriaceae</taxon>
        <taxon>Aquimarina</taxon>
    </lineage>
</organism>
<dbReference type="PROSITE" id="PS51257">
    <property type="entry name" value="PROKAR_LIPOPROTEIN"/>
    <property type="match status" value="1"/>
</dbReference>
<proteinExistence type="predicted"/>
<dbReference type="Proteomes" id="UP000318833">
    <property type="component" value="Unassembled WGS sequence"/>
</dbReference>
<keyword evidence="2" id="KW-1185">Reference proteome</keyword>
<dbReference type="EMBL" id="VLNR01000108">
    <property type="protein sequence ID" value="TSE03487.1"/>
    <property type="molecule type" value="Genomic_DNA"/>
</dbReference>
<protein>
    <recommendedName>
        <fullName evidence="3">HEAT repeat domain-containing protein</fullName>
    </recommendedName>
</protein>
<accession>A0A554VAY6</accession>
<gene>
    <name evidence="1" type="ORF">FOF46_29150</name>
</gene>
<evidence type="ECO:0000313" key="2">
    <source>
        <dbReference type="Proteomes" id="UP000318833"/>
    </source>
</evidence>
<reference evidence="1 2" key="1">
    <citation type="submission" date="2019-07" db="EMBL/GenBank/DDBJ databases">
        <title>The draft genome sequence of Aquimarina algiphila M91.</title>
        <authorList>
            <person name="Meng X."/>
        </authorList>
    </citation>
    <scope>NUCLEOTIDE SEQUENCE [LARGE SCALE GENOMIC DNA]</scope>
    <source>
        <strain evidence="1 2">M91</strain>
    </source>
</reference>
<comment type="caution">
    <text evidence="1">The sequence shown here is derived from an EMBL/GenBank/DDBJ whole genome shotgun (WGS) entry which is preliminary data.</text>
</comment>
<name>A0A554VAY6_9FLAO</name>